<evidence type="ECO:0000313" key="3">
    <source>
        <dbReference type="Proteomes" id="UP000054270"/>
    </source>
</evidence>
<protein>
    <submittedName>
        <fullName evidence="2">Uncharacterized protein</fullName>
    </submittedName>
</protein>
<feature type="compositionally biased region" description="Basic residues" evidence="1">
    <location>
        <begin position="147"/>
        <end position="158"/>
    </location>
</feature>
<gene>
    <name evidence="2" type="ORF">HYPSUDRAFT_1070303</name>
</gene>
<dbReference type="EMBL" id="KN817654">
    <property type="protein sequence ID" value="KJA15100.1"/>
    <property type="molecule type" value="Genomic_DNA"/>
</dbReference>
<sequence>VNQRKDILDRTYALLTDFNHGVPPKGSVAPWWETSKEGTDILLDKGIEYGVFLRRIMLRAPHSIFFVDHSSMAHKYDFLYAQLLAYYTLLTFCKLSGILYADSSSTHHRPWAPVRPSMLAWATFLAFRPMRHPRTAQWRLPVSRPPTHPRRRRHSRRRRPRYGYFRRIRLPSAPAKPTHPRALFALRSPT</sequence>
<proteinExistence type="predicted"/>
<feature type="region of interest" description="Disordered" evidence="1">
    <location>
        <begin position="139"/>
        <end position="158"/>
    </location>
</feature>
<reference evidence="3" key="1">
    <citation type="submission" date="2014-04" db="EMBL/GenBank/DDBJ databases">
        <title>Evolutionary Origins and Diversification of the Mycorrhizal Mutualists.</title>
        <authorList>
            <consortium name="DOE Joint Genome Institute"/>
            <consortium name="Mycorrhizal Genomics Consortium"/>
            <person name="Kohler A."/>
            <person name="Kuo A."/>
            <person name="Nagy L.G."/>
            <person name="Floudas D."/>
            <person name="Copeland A."/>
            <person name="Barry K.W."/>
            <person name="Cichocki N."/>
            <person name="Veneault-Fourrey C."/>
            <person name="LaButti K."/>
            <person name="Lindquist E.A."/>
            <person name="Lipzen A."/>
            <person name="Lundell T."/>
            <person name="Morin E."/>
            <person name="Murat C."/>
            <person name="Riley R."/>
            <person name="Ohm R."/>
            <person name="Sun H."/>
            <person name="Tunlid A."/>
            <person name="Henrissat B."/>
            <person name="Grigoriev I.V."/>
            <person name="Hibbett D.S."/>
            <person name="Martin F."/>
        </authorList>
    </citation>
    <scope>NUCLEOTIDE SEQUENCE [LARGE SCALE GENOMIC DNA]</scope>
    <source>
        <strain evidence="3">FD-334 SS-4</strain>
    </source>
</reference>
<dbReference type="AlphaFoldDB" id="A0A0D2P3I9"/>
<feature type="non-terminal residue" evidence="2">
    <location>
        <position position="1"/>
    </location>
</feature>
<keyword evidence="3" id="KW-1185">Reference proteome</keyword>
<evidence type="ECO:0000313" key="2">
    <source>
        <dbReference type="EMBL" id="KJA15100.1"/>
    </source>
</evidence>
<dbReference type="Proteomes" id="UP000054270">
    <property type="component" value="Unassembled WGS sequence"/>
</dbReference>
<accession>A0A0D2P3I9</accession>
<evidence type="ECO:0000256" key="1">
    <source>
        <dbReference type="SAM" id="MobiDB-lite"/>
    </source>
</evidence>
<organism evidence="2 3">
    <name type="scientific">Hypholoma sublateritium (strain FD-334 SS-4)</name>
    <dbReference type="NCBI Taxonomy" id="945553"/>
    <lineage>
        <taxon>Eukaryota</taxon>
        <taxon>Fungi</taxon>
        <taxon>Dikarya</taxon>
        <taxon>Basidiomycota</taxon>
        <taxon>Agaricomycotina</taxon>
        <taxon>Agaricomycetes</taxon>
        <taxon>Agaricomycetidae</taxon>
        <taxon>Agaricales</taxon>
        <taxon>Agaricineae</taxon>
        <taxon>Strophariaceae</taxon>
        <taxon>Hypholoma</taxon>
    </lineage>
</organism>
<dbReference type="OrthoDB" id="3162524at2759"/>
<name>A0A0D2P3I9_HYPSF</name>